<dbReference type="Proteomes" id="UP000800082">
    <property type="component" value="Unassembled WGS sequence"/>
</dbReference>
<name>A0A6A5RAD0_9PLEO</name>
<sequence length="340" mass="38567">MINHPNCRVKKRTLHDARLGEVVALPSRIVDVGADGSQELRLLESEGMKGTYLTLSHCWGGGVAVKTLLSNLDDYKKRIPMHVLSANLRDAVLTTRRLGFRYLWIDSLCIIQDSTADWEIEASKMAQIYNRSTLTISASRAPSSDTGFLQGTNDDDTRSGFVPICHPRGLGRYYFNQRTPESSSYLTDVERGPLNRRGWTLQERILSRRSIFFGAAQMHWECQTTRYSQNTQLEPQEFEKMTGGVSSLRSILNLDTGTGTGATREQETLKLWYEVLSQFVERNLTFPDDKLPALSGIVRTGDEDRKTSYVAGLWKQDIPRGLMWMIPPQPKTRVPSWSWS</sequence>
<proteinExistence type="predicted"/>
<dbReference type="InterPro" id="IPR010730">
    <property type="entry name" value="HET"/>
</dbReference>
<protein>
    <submittedName>
        <fullName evidence="2">HET-domain-containing protein</fullName>
    </submittedName>
</protein>
<dbReference type="Pfam" id="PF06985">
    <property type="entry name" value="HET"/>
    <property type="match status" value="1"/>
</dbReference>
<dbReference type="PANTHER" id="PTHR33112:SF8">
    <property type="entry name" value="HETEROKARYON INCOMPATIBILITY DOMAIN-CONTAINING PROTEIN"/>
    <property type="match status" value="1"/>
</dbReference>
<evidence type="ECO:0000313" key="2">
    <source>
        <dbReference type="EMBL" id="KAF1925195.1"/>
    </source>
</evidence>
<dbReference type="GeneID" id="54354373"/>
<keyword evidence="3" id="KW-1185">Reference proteome</keyword>
<evidence type="ECO:0000259" key="1">
    <source>
        <dbReference type="Pfam" id="PF06985"/>
    </source>
</evidence>
<gene>
    <name evidence="2" type="ORF">M421DRAFT_70433</name>
</gene>
<feature type="domain" description="Heterokaryon incompatibility" evidence="1">
    <location>
        <begin position="52"/>
        <end position="203"/>
    </location>
</feature>
<dbReference type="AlphaFoldDB" id="A0A6A5RAD0"/>
<dbReference type="PANTHER" id="PTHR33112">
    <property type="entry name" value="DOMAIN PROTEIN, PUTATIVE-RELATED"/>
    <property type="match status" value="1"/>
</dbReference>
<organism evidence="2 3">
    <name type="scientific">Didymella exigua CBS 183.55</name>
    <dbReference type="NCBI Taxonomy" id="1150837"/>
    <lineage>
        <taxon>Eukaryota</taxon>
        <taxon>Fungi</taxon>
        <taxon>Dikarya</taxon>
        <taxon>Ascomycota</taxon>
        <taxon>Pezizomycotina</taxon>
        <taxon>Dothideomycetes</taxon>
        <taxon>Pleosporomycetidae</taxon>
        <taxon>Pleosporales</taxon>
        <taxon>Pleosporineae</taxon>
        <taxon>Didymellaceae</taxon>
        <taxon>Didymella</taxon>
    </lineage>
</organism>
<reference evidence="2" key="1">
    <citation type="journal article" date="2020" name="Stud. Mycol.">
        <title>101 Dothideomycetes genomes: a test case for predicting lifestyles and emergence of pathogens.</title>
        <authorList>
            <person name="Haridas S."/>
            <person name="Albert R."/>
            <person name="Binder M."/>
            <person name="Bloem J."/>
            <person name="Labutti K."/>
            <person name="Salamov A."/>
            <person name="Andreopoulos B."/>
            <person name="Baker S."/>
            <person name="Barry K."/>
            <person name="Bills G."/>
            <person name="Bluhm B."/>
            <person name="Cannon C."/>
            <person name="Castanera R."/>
            <person name="Culley D."/>
            <person name="Daum C."/>
            <person name="Ezra D."/>
            <person name="Gonzalez J."/>
            <person name="Henrissat B."/>
            <person name="Kuo A."/>
            <person name="Liang C."/>
            <person name="Lipzen A."/>
            <person name="Lutzoni F."/>
            <person name="Magnuson J."/>
            <person name="Mondo S."/>
            <person name="Nolan M."/>
            <person name="Ohm R."/>
            <person name="Pangilinan J."/>
            <person name="Park H.-J."/>
            <person name="Ramirez L."/>
            <person name="Alfaro M."/>
            <person name="Sun H."/>
            <person name="Tritt A."/>
            <person name="Yoshinaga Y."/>
            <person name="Zwiers L.-H."/>
            <person name="Turgeon B."/>
            <person name="Goodwin S."/>
            <person name="Spatafora J."/>
            <person name="Crous P."/>
            <person name="Grigoriev I."/>
        </authorList>
    </citation>
    <scope>NUCLEOTIDE SEQUENCE</scope>
    <source>
        <strain evidence="2">CBS 183.55</strain>
    </source>
</reference>
<feature type="non-terminal residue" evidence="2">
    <location>
        <position position="340"/>
    </location>
</feature>
<dbReference type="OrthoDB" id="5362512at2759"/>
<accession>A0A6A5RAD0</accession>
<dbReference type="EMBL" id="ML978986">
    <property type="protein sequence ID" value="KAF1925195.1"/>
    <property type="molecule type" value="Genomic_DNA"/>
</dbReference>
<dbReference type="RefSeq" id="XP_033445447.1">
    <property type="nucleotide sequence ID" value="XM_033596706.1"/>
</dbReference>
<evidence type="ECO:0000313" key="3">
    <source>
        <dbReference type="Proteomes" id="UP000800082"/>
    </source>
</evidence>